<evidence type="ECO:0000259" key="6">
    <source>
        <dbReference type="Pfam" id="PF00155"/>
    </source>
</evidence>
<dbReference type="EC" id="4.4.1.13" evidence="2"/>
<keyword evidence="3" id="KW-0663">Pyridoxal phosphate</keyword>
<feature type="domain" description="Aminotransferase class I/classII large" evidence="6">
    <location>
        <begin position="59"/>
        <end position="383"/>
    </location>
</feature>
<dbReference type="InterPro" id="IPR015421">
    <property type="entry name" value="PyrdxlP-dep_Trfase_major"/>
</dbReference>
<comment type="cofactor">
    <cofactor evidence="1">
        <name>pyridoxal 5'-phosphate</name>
        <dbReference type="ChEBI" id="CHEBI:597326"/>
    </cofactor>
</comment>
<dbReference type="PANTHER" id="PTHR43525">
    <property type="entry name" value="PROTEIN MALY"/>
    <property type="match status" value="1"/>
</dbReference>
<dbReference type="InterPro" id="IPR004839">
    <property type="entry name" value="Aminotransferase_I/II_large"/>
</dbReference>
<dbReference type="InterPro" id="IPR015422">
    <property type="entry name" value="PyrdxlP-dep_Trfase_small"/>
</dbReference>
<dbReference type="GO" id="GO:0047804">
    <property type="term" value="F:cysteine-S-conjugate beta-lyase activity"/>
    <property type="evidence" value="ECO:0007669"/>
    <property type="project" value="UniProtKB-EC"/>
</dbReference>
<dbReference type="GO" id="GO:0030170">
    <property type="term" value="F:pyridoxal phosphate binding"/>
    <property type="evidence" value="ECO:0007669"/>
    <property type="project" value="InterPro"/>
</dbReference>
<dbReference type="CDD" id="cd00609">
    <property type="entry name" value="AAT_like"/>
    <property type="match status" value="1"/>
</dbReference>
<dbReference type="AlphaFoldDB" id="A0A2T3FN39"/>
<dbReference type="Proteomes" id="UP000241201">
    <property type="component" value="Unassembled WGS sequence"/>
</dbReference>
<dbReference type="NCBIfam" id="TIGR04350">
    <property type="entry name" value="C_S_lyase_PatB"/>
    <property type="match status" value="1"/>
</dbReference>
<dbReference type="GO" id="GO:0008483">
    <property type="term" value="F:transaminase activity"/>
    <property type="evidence" value="ECO:0007669"/>
    <property type="project" value="UniProtKB-KW"/>
</dbReference>
<evidence type="ECO:0000256" key="3">
    <source>
        <dbReference type="ARBA" id="ARBA00022898"/>
    </source>
</evidence>
<dbReference type="PANTHER" id="PTHR43525:SF1">
    <property type="entry name" value="PROTEIN MALY"/>
    <property type="match status" value="1"/>
</dbReference>
<dbReference type="Gene3D" id="3.90.1150.10">
    <property type="entry name" value="Aspartate Aminotransferase, domain 1"/>
    <property type="match status" value="1"/>
</dbReference>
<evidence type="ECO:0000256" key="4">
    <source>
        <dbReference type="ARBA" id="ARBA00023239"/>
    </source>
</evidence>
<evidence type="ECO:0000256" key="5">
    <source>
        <dbReference type="ARBA" id="ARBA00037974"/>
    </source>
</evidence>
<keyword evidence="7" id="KW-0808">Transferase</keyword>
<proteinExistence type="inferred from homology"/>
<keyword evidence="4" id="KW-0456">Lyase</keyword>
<reference evidence="8" key="1">
    <citation type="submission" date="2018-03" db="EMBL/GenBank/DDBJ databases">
        <title>Lachnoclostridium SNUG30370 gen.nov., sp.nov., isolated from human faeces.</title>
        <authorList>
            <person name="Seo B."/>
            <person name="Jeon K."/>
            <person name="Ko G."/>
        </authorList>
    </citation>
    <scope>NUCLEOTIDE SEQUENCE [LARGE SCALE GENOMIC DNA]</scope>
    <source>
        <strain evidence="8">SNUG30370</strain>
    </source>
</reference>
<evidence type="ECO:0000313" key="8">
    <source>
        <dbReference type="Proteomes" id="UP000241201"/>
    </source>
</evidence>
<dbReference type="InterPro" id="IPR015424">
    <property type="entry name" value="PyrdxlP-dep_Trfase"/>
</dbReference>
<dbReference type="InterPro" id="IPR051798">
    <property type="entry name" value="Class-II_PLP-Dep_Aminotrans"/>
</dbReference>
<organism evidence="7 8">
    <name type="scientific">Faecalibacillus faecis</name>
    <dbReference type="NCBI Taxonomy" id="1982628"/>
    <lineage>
        <taxon>Bacteria</taxon>
        <taxon>Bacillati</taxon>
        <taxon>Bacillota</taxon>
        <taxon>Erysipelotrichia</taxon>
        <taxon>Erysipelotrichales</taxon>
        <taxon>Coprobacillaceae</taxon>
        <taxon>Faecalibacillus</taxon>
    </lineage>
</organism>
<dbReference type="SUPFAM" id="SSF53383">
    <property type="entry name" value="PLP-dependent transferases"/>
    <property type="match status" value="1"/>
</dbReference>
<comment type="similarity">
    <text evidence="5">Belongs to the class-II pyridoxal-phosphate-dependent aminotransferase family. MalY/PatB cystathionine beta-lyase subfamily.</text>
</comment>
<keyword evidence="7" id="KW-0032">Aminotransferase</keyword>
<dbReference type="EMBL" id="PYLP01000022">
    <property type="protein sequence ID" value="PST36680.1"/>
    <property type="molecule type" value="Genomic_DNA"/>
</dbReference>
<dbReference type="GeneID" id="77471755"/>
<keyword evidence="8" id="KW-1185">Reference proteome</keyword>
<protein>
    <recommendedName>
        <fullName evidence="2">cysteine-S-conjugate beta-lyase</fullName>
        <ecNumber evidence="2">4.4.1.13</ecNumber>
    </recommendedName>
</protein>
<sequence>MFDFDEVVDRKGTNCAKWDTIEANNKPKDVLPMWVADMDFKSPKEIENALVKRIRQGVYGYSFAPDEYFDAVISWMKRRHDFDIKKEWIVPTPGVVTAIKLCVNAYTKENDAIIINKPVYYPFDFSIELNHRRIIENEMVYKENSYEMDYVAFEKAIVENDVRMFILCNPYNPIGKVWKEDELKQIGEICKKHHVLVIVDEIHEDFVYGDHIHIPFYNVDESYKEFSVVLTAPSKTFNLAGLQTSNIIIADEKLRKAYQETMNRYGVNEPNFLGIIACMTAYNECELWVDEMLEYVYDNFTYFDEFLKENLPHIHLVKPEGLYLGWVDFRECGLNKDELEKTMLEKAGLWLDEGYIFGTGGEGFERFNLAIPRSVLEDACQRLLKAFGK</sequence>
<evidence type="ECO:0000256" key="2">
    <source>
        <dbReference type="ARBA" id="ARBA00012224"/>
    </source>
</evidence>
<dbReference type="RefSeq" id="WP_106988726.1">
    <property type="nucleotide sequence ID" value="NZ_JADPLM010000042.1"/>
</dbReference>
<evidence type="ECO:0000256" key="1">
    <source>
        <dbReference type="ARBA" id="ARBA00001933"/>
    </source>
</evidence>
<evidence type="ECO:0000313" key="7">
    <source>
        <dbReference type="EMBL" id="PST36680.1"/>
    </source>
</evidence>
<dbReference type="Pfam" id="PF00155">
    <property type="entry name" value="Aminotran_1_2"/>
    <property type="match status" value="1"/>
</dbReference>
<name>A0A2T3FN39_9FIRM</name>
<comment type="caution">
    <text evidence="7">The sequence shown here is derived from an EMBL/GenBank/DDBJ whole genome shotgun (WGS) entry which is preliminary data.</text>
</comment>
<dbReference type="InterPro" id="IPR027619">
    <property type="entry name" value="C-S_lyase_PatB-like"/>
</dbReference>
<accession>A0A2T3FN39</accession>
<dbReference type="Gene3D" id="3.40.640.10">
    <property type="entry name" value="Type I PLP-dependent aspartate aminotransferase-like (Major domain)"/>
    <property type="match status" value="1"/>
</dbReference>
<gene>
    <name evidence="7" type="ORF">C7U55_11740</name>
</gene>